<organism evidence="3 4">
    <name type="scientific">Arcanobacterium pinnipediorum</name>
    <dbReference type="NCBI Taxonomy" id="1503041"/>
    <lineage>
        <taxon>Bacteria</taxon>
        <taxon>Bacillati</taxon>
        <taxon>Actinomycetota</taxon>
        <taxon>Actinomycetes</taxon>
        <taxon>Actinomycetales</taxon>
        <taxon>Actinomycetaceae</taxon>
        <taxon>Arcanobacterium</taxon>
    </lineage>
</organism>
<dbReference type="InterPro" id="IPR000667">
    <property type="entry name" value="Peptidase_S13"/>
</dbReference>
<dbReference type="PRINTS" id="PR00922">
    <property type="entry name" value="DADACBPTASE3"/>
</dbReference>
<dbReference type="SUPFAM" id="SSF56601">
    <property type="entry name" value="beta-lactamase/transpeptidase-like"/>
    <property type="match status" value="1"/>
</dbReference>
<name>A0ABY5AHY1_9ACTO</name>
<proteinExistence type="inferred from homology"/>
<evidence type="ECO:0000313" key="3">
    <source>
        <dbReference type="EMBL" id="USR79611.1"/>
    </source>
</evidence>
<dbReference type="GO" id="GO:0009002">
    <property type="term" value="F:serine-type D-Ala-D-Ala carboxypeptidase activity"/>
    <property type="evidence" value="ECO:0007669"/>
    <property type="project" value="UniProtKB-EC"/>
</dbReference>
<comment type="similarity">
    <text evidence="1">Belongs to the peptidase S13 family.</text>
</comment>
<dbReference type="NCBIfam" id="TIGR00666">
    <property type="entry name" value="PBP4"/>
    <property type="match status" value="1"/>
</dbReference>
<dbReference type="InterPro" id="IPR012338">
    <property type="entry name" value="Beta-lactam/transpept-like"/>
</dbReference>
<dbReference type="EC" id="3.4.16.4" evidence="3"/>
<gene>
    <name evidence="3" type="primary">dacB</name>
    <name evidence="3" type="ORF">NG665_01040</name>
</gene>
<reference evidence="3" key="1">
    <citation type="submission" date="2022-06" db="EMBL/GenBank/DDBJ databases">
        <title>Complete Genome Sequence of Arcanobacterium pinnipediorum strain DSM 28752 isolated from a harbour seal.</title>
        <authorList>
            <person name="Borowiak M."/>
            <person name="Kreitlow A."/>
            <person name="Alssahen M."/>
            <person name="Malorny B."/>
            <person name="Laemmler C."/>
            <person name="Prenger-Berninghoff E."/>
            <person name="Siebert U."/>
            <person name="Ploetz M."/>
            <person name="Abdulmawjood A."/>
        </authorList>
    </citation>
    <scope>NUCLEOTIDE SEQUENCE</scope>
    <source>
        <strain evidence="3">DSM 28752</strain>
    </source>
</reference>
<dbReference type="Proteomes" id="UP001056109">
    <property type="component" value="Chromosome"/>
</dbReference>
<dbReference type="PANTHER" id="PTHR30023">
    <property type="entry name" value="D-ALANYL-D-ALANINE CARBOXYPEPTIDASE"/>
    <property type="match status" value="1"/>
</dbReference>
<keyword evidence="4" id="KW-1185">Reference proteome</keyword>
<keyword evidence="2 3" id="KW-0378">Hydrolase</keyword>
<dbReference type="Pfam" id="PF02113">
    <property type="entry name" value="Peptidase_S13"/>
    <property type="match status" value="2"/>
</dbReference>
<accession>A0ABY5AHY1</accession>
<evidence type="ECO:0000256" key="1">
    <source>
        <dbReference type="ARBA" id="ARBA00006096"/>
    </source>
</evidence>
<dbReference type="RefSeq" id="WP_252673478.1">
    <property type="nucleotide sequence ID" value="NZ_CP099547.1"/>
</dbReference>
<dbReference type="PANTHER" id="PTHR30023:SF0">
    <property type="entry name" value="PENICILLIN-SENSITIVE CARBOXYPEPTIDASE A"/>
    <property type="match status" value="1"/>
</dbReference>
<dbReference type="Gene3D" id="3.40.710.10">
    <property type="entry name" value="DD-peptidase/beta-lactamase superfamily"/>
    <property type="match status" value="2"/>
</dbReference>
<protein>
    <submittedName>
        <fullName evidence="3">D-alanyl-D-alanine carboxypeptidase/D-alanyl-D-alanine-endopeptidase</fullName>
        <ecNumber evidence="3">3.4.16.4</ecNumber>
    </submittedName>
</protein>
<evidence type="ECO:0000313" key="4">
    <source>
        <dbReference type="Proteomes" id="UP001056109"/>
    </source>
</evidence>
<sequence length="456" mass="48872">MKKVKIGISILLVALGAYIFADSWDLIPGPFTTKPPLAQPLPYPEVDELDVTEESAPDFATLPEIDSARLSTILDEMRTDVRMSGLPAVVVADPLKNETLVGINENQPIRPASTMKYLTAVSALSVLGPQTTFDTTVTIHNQDLYLLGGGDVGLASSSGNPQAVIGHAGITDLVDQVSENLAQKDSQFTLYVDSSRYSDEIFNPTVQREENTRYVMPIRPVAIDRGKQTTEKYAPFYSDPDILAAQECARQLQARGVDVVVAGRGVAPETATEIARVHSAPVRELVELMMSESDNTIAEILSHEVAVKTNLPPTFAGASKAVNAALTAQNFSTQGTIIDDSSGLSDLNRIPAQLLADILQRTWDCHGCTLSSLGASLPLASLDGTLHDRFVDSPARGAIRAKTGTLSTTTALAGYIQTKAGRPLIFVAIVSDHKENDILNIRAVIDDAVGKIVEEL</sequence>
<keyword evidence="3" id="KW-0645">Protease</keyword>
<evidence type="ECO:0000256" key="2">
    <source>
        <dbReference type="ARBA" id="ARBA00022801"/>
    </source>
</evidence>
<keyword evidence="3" id="KW-0121">Carboxypeptidase</keyword>
<dbReference type="EMBL" id="CP099547">
    <property type="protein sequence ID" value="USR79611.1"/>
    <property type="molecule type" value="Genomic_DNA"/>
</dbReference>